<comment type="caution">
    <text evidence="4">The sequence shown here is derived from an EMBL/GenBank/DDBJ whole genome shotgun (WGS) entry which is preliminary data.</text>
</comment>
<dbReference type="SUPFAM" id="SSF52788">
    <property type="entry name" value="Phosphotyrosine protein phosphatases I"/>
    <property type="match status" value="1"/>
</dbReference>
<keyword evidence="2" id="KW-0175">Coiled coil</keyword>
<dbReference type="Pfam" id="PF13411">
    <property type="entry name" value="MerR_1"/>
    <property type="match status" value="1"/>
</dbReference>
<sequence>MNISALARRAGISPSGVRWYESAGILPAPVRAGNGYRSYDERDLSRLTLIISLRRLGMSPVEAGRLATQCLESGPTHPLLVATLEQQRRKIAEQRADLELLEHQLVDLERTIEAVDPRGTDRRDPIAVLFVCNGNSARSQLGEALLGHFGGPDFAAMSAGTRPKRVHELAVRVLAEINVDWRNAKAKHIGEFLDRRIDYVITLSNSAREECPTLSGRHNALHWHLDDPSEVGGPQETRLQAFRATRTELTVRLRPFIEIARRAAGRLPAIAGPDPAR</sequence>
<name>A0ABV7YIU5_9ACTN</name>
<dbReference type="PROSITE" id="PS50937">
    <property type="entry name" value="HTH_MERR_2"/>
    <property type="match status" value="1"/>
</dbReference>
<dbReference type="InterPro" id="IPR023485">
    <property type="entry name" value="Ptyr_pPase"/>
</dbReference>
<dbReference type="PROSITE" id="PS00552">
    <property type="entry name" value="HTH_MERR_1"/>
    <property type="match status" value="1"/>
</dbReference>
<dbReference type="SMART" id="SM00226">
    <property type="entry name" value="LMWPc"/>
    <property type="match status" value="1"/>
</dbReference>
<dbReference type="PANTHER" id="PTHR43428">
    <property type="entry name" value="ARSENATE REDUCTASE"/>
    <property type="match status" value="1"/>
</dbReference>
<dbReference type="EMBL" id="JBHRZH010000037">
    <property type="protein sequence ID" value="MFC3765281.1"/>
    <property type="molecule type" value="Genomic_DNA"/>
</dbReference>
<feature type="coiled-coil region" evidence="2">
    <location>
        <begin position="81"/>
        <end position="111"/>
    </location>
</feature>
<gene>
    <name evidence="4" type="ORF">ACFOUW_30905</name>
</gene>
<dbReference type="PRINTS" id="PR00040">
    <property type="entry name" value="HTHMERR"/>
</dbReference>
<organism evidence="4 5">
    <name type="scientific">Tenggerimyces flavus</name>
    <dbReference type="NCBI Taxonomy" id="1708749"/>
    <lineage>
        <taxon>Bacteria</taxon>
        <taxon>Bacillati</taxon>
        <taxon>Actinomycetota</taxon>
        <taxon>Actinomycetes</taxon>
        <taxon>Propionibacteriales</taxon>
        <taxon>Nocardioidaceae</taxon>
        <taxon>Tenggerimyces</taxon>
    </lineage>
</organism>
<feature type="domain" description="HTH merR-type" evidence="3">
    <location>
        <begin position="1"/>
        <end position="69"/>
    </location>
</feature>
<dbReference type="InterPro" id="IPR009061">
    <property type="entry name" value="DNA-bd_dom_put_sf"/>
</dbReference>
<accession>A0ABV7YIU5</accession>
<evidence type="ECO:0000256" key="1">
    <source>
        <dbReference type="ARBA" id="ARBA00022849"/>
    </source>
</evidence>
<evidence type="ECO:0000256" key="2">
    <source>
        <dbReference type="SAM" id="Coils"/>
    </source>
</evidence>
<proteinExistence type="predicted"/>
<keyword evidence="1" id="KW-0059">Arsenical resistance</keyword>
<dbReference type="InterPro" id="IPR036196">
    <property type="entry name" value="Ptyr_pPase_sf"/>
</dbReference>
<evidence type="ECO:0000313" key="4">
    <source>
        <dbReference type="EMBL" id="MFC3765281.1"/>
    </source>
</evidence>
<dbReference type="Proteomes" id="UP001595699">
    <property type="component" value="Unassembled WGS sequence"/>
</dbReference>
<evidence type="ECO:0000259" key="3">
    <source>
        <dbReference type="PROSITE" id="PS50937"/>
    </source>
</evidence>
<keyword evidence="5" id="KW-1185">Reference proteome</keyword>
<dbReference type="Gene3D" id="3.40.50.2300">
    <property type="match status" value="1"/>
</dbReference>
<dbReference type="CDD" id="cd16345">
    <property type="entry name" value="LMWP_ArsC"/>
    <property type="match status" value="1"/>
</dbReference>
<protein>
    <submittedName>
        <fullName evidence="4">MerR family transcriptional regulator</fullName>
    </submittedName>
</protein>
<reference evidence="5" key="1">
    <citation type="journal article" date="2019" name="Int. J. Syst. Evol. Microbiol.">
        <title>The Global Catalogue of Microorganisms (GCM) 10K type strain sequencing project: providing services to taxonomists for standard genome sequencing and annotation.</title>
        <authorList>
            <consortium name="The Broad Institute Genomics Platform"/>
            <consortium name="The Broad Institute Genome Sequencing Center for Infectious Disease"/>
            <person name="Wu L."/>
            <person name="Ma J."/>
        </authorList>
    </citation>
    <scope>NUCLEOTIDE SEQUENCE [LARGE SCALE GENOMIC DNA]</scope>
    <source>
        <strain evidence="5">CGMCC 4.7241</strain>
    </source>
</reference>
<evidence type="ECO:0000313" key="5">
    <source>
        <dbReference type="Proteomes" id="UP001595699"/>
    </source>
</evidence>
<dbReference type="InterPro" id="IPR000551">
    <property type="entry name" value="MerR-type_HTH_dom"/>
</dbReference>
<dbReference type="Gene3D" id="1.10.1660.10">
    <property type="match status" value="1"/>
</dbReference>
<dbReference type="PANTHER" id="PTHR43428:SF1">
    <property type="entry name" value="ARSENATE REDUCTASE"/>
    <property type="match status" value="1"/>
</dbReference>
<dbReference type="SUPFAM" id="SSF46955">
    <property type="entry name" value="Putative DNA-binding domain"/>
    <property type="match status" value="1"/>
</dbReference>
<dbReference type="RefSeq" id="WP_205121333.1">
    <property type="nucleotide sequence ID" value="NZ_JAFBCM010000001.1"/>
</dbReference>
<dbReference type="Pfam" id="PF01451">
    <property type="entry name" value="LMWPc"/>
    <property type="match status" value="1"/>
</dbReference>
<dbReference type="SMART" id="SM00422">
    <property type="entry name" value="HTH_MERR"/>
    <property type="match status" value="1"/>
</dbReference>